<sequence length="258" mass="30517">MLNLQELDFTTEKFRQLCSAIADNYTSITIEQYLNSRDDLPERFVLMRHDVDGKATPSLRTAVIEKDFGIRATYYFRAKRNIYVPEIIQQIEGMGHEIGYHYETLSDSKGDYETAIKMFEEETNRFRSICTLKTISMHGASLSRYDNRDLWKVYDFRDYGIIGEAYLSLGEELNYFTDTGRGWNSKNNLRDFIPGRDQKFFAETTDDLIRLIESGKMQNMYITLHPDRWTSTTFTWVSFWFQDLAFNFAKKILRMTRK</sequence>
<dbReference type="OrthoDB" id="301436at2157"/>
<dbReference type="HOGENOM" id="CLU_070520_0_0_2"/>
<dbReference type="SUPFAM" id="SSF88713">
    <property type="entry name" value="Glycoside hydrolase/deacetylase"/>
    <property type="match status" value="1"/>
</dbReference>
<dbReference type="AlphaFoldDB" id="L0L0L3"/>
<dbReference type="InterPro" id="IPR011330">
    <property type="entry name" value="Glyco_hydro/deAcase_b/a-brl"/>
</dbReference>
<dbReference type="GO" id="GO:0005975">
    <property type="term" value="P:carbohydrate metabolic process"/>
    <property type="evidence" value="ECO:0007669"/>
    <property type="project" value="InterPro"/>
</dbReference>
<dbReference type="Proteomes" id="UP000010866">
    <property type="component" value="Chromosome"/>
</dbReference>
<organism evidence="1 2">
    <name type="scientific">Methanomethylovorans hollandica (strain DSM 15978 / NBRC 107637 / DMS1)</name>
    <dbReference type="NCBI Taxonomy" id="867904"/>
    <lineage>
        <taxon>Archaea</taxon>
        <taxon>Methanobacteriati</taxon>
        <taxon>Methanobacteriota</taxon>
        <taxon>Stenosarchaea group</taxon>
        <taxon>Methanomicrobia</taxon>
        <taxon>Methanosarcinales</taxon>
        <taxon>Methanosarcinaceae</taxon>
        <taxon>Methanomethylovorans</taxon>
    </lineage>
</organism>
<protein>
    <recommendedName>
        <fullName evidence="3">Xylanase/chitin deacetylase</fullName>
    </recommendedName>
</protein>
<proteinExistence type="predicted"/>
<dbReference type="RefSeq" id="WP_015325083.1">
    <property type="nucleotide sequence ID" value="NC_019977.1"/>
</dbReference>
<name>L0L0L3_METHD</name>
<reference evidence="2" key="1">
    <citation type="submission" date="2012-02" db="EMBL/GenBank/DDBJ databases">
        <title>Complete sequence of chromosome of Methanomethylovorans hollandica DSM 15978.</title>
        <authorList>
            <person name="Lucas S."/>
            <person name="Copeland A."/>
            <person name="Lapidus A."/>
            <person name="Glavina del Rio T."/>
            <person name="Dalin E."/>
            <person name="Tice H."/>
            <person name="Bruce D."/>
            <person name="Goodwin L."/>
            <person name="Pitluck S."/>
            <person name="Peters L."/>
            <person name="Mikhailova N."/>
            <person name="Held B."/>
            <person name="Kyrpides N."/>
            <person name="Mavromatis K."/>
            <person name="Ivanova N."/>
            <person name="Brettin T."/>
            <person name="Detter J.C."/>
            <person name="Han C."/>
            <person name="Larimer F."/>
            <person name="Land M."/>
            <person name="Hauser L."/>
            <person name="Markowitz V."/>
            <person name="Cheng J.-F."/>
            <person name="Hugenholtz P."/>
            <person name="Woyke T."/>
            <person name="Wu D."/>
            <person name="Spring S."/>
            <person name="Schroeder M."/>
            <person name="Brambilla E."/>
            <person name="Klenk H.-P."/>
            <person name="Eisen J.A."/>
        </authorList>
    </citation>
    <scope>NUCLEOTIDE SEQUENCE [LARGE SCALE GENOMIC DNA]</scope>
    <source>
        <strain evidence="2">DSM 15978 / NBRC 107637 / DMS1</strain>
    </source>
</reference>
<dbReference type="EMBL" id="CP003362">
    <property type="protein sequence ID" value="AGB49918.1"/>
    <property type="molecule type" value="Genomic_DNA"/>
</dbReference>
<evidence type="ECO:0008006" key="3">
    <source>
        <dbReference type="Google" id="ProtNLM"/>
    </source>
</evidence>
<keyword evidence="2" id="KW-1185">Reference proteome</keyword>
<dbReference type="KEGG" id="mhz:Metho_1729"/>
<evidence type="ECO:0000313" key="1">
    <source>
        <dbReference type="EMBL" id="AGB49918.1"/>
    </source>
</evidence>
<accession>L0L0L3</accession>
<dbReference type="GeneID" id="14406242"/>
<dbReference type="STRING" id="867904.Metho_1729"/>
<gene>
    <name evidence="1" type="ordered locus">Metho_1729</name>
</gene>
<evidence type="ECO:0000313" key="2">
    <source>
        <dbReference type="Proteomes" id="UP000010866"/>
    </source>
</evidence>